<dbReference type="PROSITE" id="PS51455">
    <property type="entry name" value="PIPK"/>
    <property type="match status" value="1"/>
</dbReference>
<dbReference type="PANTHER" id="PTHR23086:SF8">
    <property type="entry name" value="PHOSPHATIDYLINOSITOL 5-PHOSPHATE 4-KINASE, ISOFORM A"/>
    <property type="match status" value="1"/>
</dbReference>
<evidence type="ECO:0008006" key="7">
    <source>
        <dbReference type="Google" id="ProtNLM"/>
    </source>
</evidence>
<proteinExistence type="predicted"/>
<sequence length="1368" mass="154077">MYLVSGMIPRFHFIYRIILHVTNLVLSMQRMSCELVLQVPDQDWLFLQSTAVCAAMTSNQQNIRSELERKFNRGGTISKPEESAPAPIMPPTQPIQAPSMMSRLFGRSEDHPPSPPPTPTRPSIKLSTKSNSLNTNLEPPAHNQTRRLSGSKWGNGNAPPASHAEESSQNAGRGFVKAAADNLNQILVNKQDMVKTSPPPSSPRLEDNSNNTSTNIGNILNAAASANRTQKTVNVGYGITVQQTTVRKPNGSVSIHRNPKSQNDDGHDEPISSVAKATVMLQNLHAARAIHPEGDRPESRPTVSVVGRASEAPPVESTKILMQGALTKLGRFNPDWKLRWFVMTREEKVVKLSYMKTRFDQTPLNSVVVDKDSRVKDVEGMVGFTLSDILERHRPFYLCASDNIERKGWISAINHVIREDRETQDKTFVVTIPSVVSCGSEIYNEPTPDQSKDTSSVVPPMRQLPKPLSHLHTPYRHKRCTINTKRWKNYFAGDQPNPNTKTANVVLIYSSSCTVNSSMIQKLITKKWTPRIAVRSDPETDSILSEDCISQYLAMGAEVVFFTRSKISQLFADVKKILLYSDVGFSTNDVNDTLIFLLEAGKSKRVGVTSDVTCQSDIYQIEHVIKTSFVGTERWHNASEQALMTSSLHFTIIRHNYLMQSFLIDGIRTSGVIELPLQDQTRMSFIDVNDLTDALTRVITDEGTRHYGKIYIFSGPEALSLAEITETLSTVAHKKISYRQVSEKESRSQMINSVGLPEYLADAYLELYRSVDGVDGVGSPESKVVSPDLERVLERRTVLFLQFAAAHHNIFREDYLEYFLLGSAELQSIKNQFDRFRIMGRSVVPQTPSLPKSSDVEKAAFVHCIGVILNDEAIGDALFRGFEKKSPDRLTFKEYAKGVGRLTKGNLTERLHFVWRMYESLGKVDEQKFLECTKSLYRFTNATKVSEEMLKHLFHTISGHQKKITFQMYTEGLLKNTQFLEILGLDGTETGPVRRGGIFFGHENWDLAEALTMGIANSVAMMSREGGFVPEPALVPEEIAEHNLEFGKTVEFPVQRGNTVTSFTDYEPFVFYYLRGLVGINIEAYLTPTNPQTSFSPESLFGTLVEVASTGRSGSFFFKTSDDRYLLKTLPSDEAMLLLRLLPDYFKYLSRNRDALLIRFFGLHRMVYQGKIIYFAVMENIFDTPLPLHERYDLKGSKLDRLVKISPGINPEVALKDLNFNRLIHIGQIQKEFFMSQLERDSKWLEERNICDYSLLVGIHDSKKLPPGSRFLKPLRPSKDRVKVSRWRVALGGVNSVHVQESDPEKGEEVYFFGIIDILTQYDAKKKAEHAIKTLLYYSSAEGGSAISAVPPPQYQDRFVKFMGSIVV</sequence>
<feature type="domain" description="PIPK" evidence="4">
    <location>
        <begin position="1003"/>
        <end position="1367"/>
    </location>
</feature>
<dbReference type="Proteomes" id="UP000241769">
    <property type="component" value="Unassembled WGS sequence"/>
</dbReference>
<gene>
    <name evidence="5" type="ORF">PROFUN_08482</name>
</gene>
<evidence type="ECO:0000313" key="5">
    <source>
        <dbReference type="EMBL" id="PRP77948.1"/>
    </source>
</evidence>
<evidence type="ECO:0000256" key="2">
    <source>
        <dbReference type="SAM" id="MobiDB-lite"/>
    </source>
</evidence>
<dbReference type="Gene3D" id="2.30.29.30">
    <property type="entry name" value="Pleckstrin-homology domain (PH domain)/Phosphotyrosine-binding domain (PTB)"/>
    <property type="match status" value="1"/>
</dbReference>
<keyword evidence="1" id="KW-0418">Kinase</keyword>
<dbReference type="STRING" id="1890364.A0A2P6N1V4"/>
<comment type="caution">
    <text evidence="5">The sequence shown here is derived from an EMBL/GenBank/DDBJ whole genome shotgun (WGS) entry which is preliminary data.</text>
</comment>
<dbReference type="SUPFAM" id="SSF51735">
    <property type="entry name" value="NAD(P)-binding Rossmann-fold domains"/>
    <property type="match status" value="1"/>
</dbReference>
<dbReference type="Pfam" id="PF00169">
    <property type="entry name" value="PH"/>
    <property type="match status" value="1"/>
</dbReference>
<evidence type="ECO:0000313" key="6">
    <source>
        <dbReference type="Proteomes" id="UP000241769"/>
    </source>
</evidence>
<reference evidence="5 6" key="1">
    <citation type="journal article" date="2018" name="Genome Biol. Evol.">
        <title>Multiple Roots of Fruiting Body Formation in Amoebozoa.</title>
        <authorList>
            <person name="Hillmann F."/>
            <person name="Forbes G."/>
            <person name="Novohradska S."/>
            <person name="Ferling I."/>
            <person name="Riege K."/>
            <person name="Groth M."/>
            <person name="Westermann M."/>
            <person name="Marz M."/>
            <person name="Spaller T."/>
            <person name="Winckler T."/>
            <person name="Schaap P."/>
            <person name="Glockner G."/>
        </authorList>
    </citation>
    <scope>NUCLEOTIDE SEQUENCE [LARGE SCALE GENOMIC DNA]</scope>
    <source>
        <strain evidence="5 6">Jena</strain>
    </source>
</reference>
<keyword evidence="1" id="KW-0067">ATP-binding</keyword>
<dbReference type="GO" id="GO:0016308">
    <property type="term" value="F:1-phosphatidylinositol-4-phosphate 5-kinase activity"/>
    <property type="evidence" value="ECO:0007669"/>
    <property type="project" value="TreeGrafter"/>
</dbReference>
<protein>
    <recommendedName>
        <fullName evidence="7">Phosphatidylinositol-4-phosphate 5-kinase</fullName>
    </recommendedName>
</protein>
<dbReference type="InterPro" id="IPR027483">
    <property type="entry name" value="PInositol-4-P-4/5-kinase_C_sf"/>
</dbReference>
<dbReference type="InterPro" id="IPR001849">
    <property type="entry name" value="PH_domain"/>
</dbReference>
<dbReference type="InterPro" id="IPR023610">
    <property type="entry name" value="PInositol-4/5-P-5/4-kinase"/>
</dbReference>
<dbReference type="Gene3D" id="3.90.25.10">
    <property type="entry name" value="UDP-galactose 4-epimerase, domain 1"/>
    <property type="match status" value="1"/>
</dbReference>
<evidence type="ECO:0000259" key="4">
    <source>
        <dbReference type="PROSITE" id="PS51455"/>
    </source>
</evidence>
<keyword evidence="1" id="KW-0547">Nucleotide-binding</keyword>
<accession>A0A2P6N1V4</accession>
<feature type="domain" description="PH" evidence="3">
    <location>
        <begin position="319"/>
        <end position="418"/>
    </location>
</feature>
<dbReference type="InterPro" id="IPR027484">
    <property type="entry name" value="PInositol-4-P-5-kinase_N"/>
</dbReference>
<dbReference type="Gene3D" id="3.40.50.720">
    <property type="entry name" value="NAD(P)-binding Rossmann-like Domain"/>
    <property type="match status" value="1"/>
</dbReference>
<dbReference type="SMART" id="SM00233">
    <property type="entry name" value="PH"/>
    <property type="match status" value="1"/>
</dbReference>
<feature type="region of interest" description="Disordered" evidence="2">
    <location>
        <begin position="247"/>
        <end position="270"/>
    </location>
</feature>
<dbReference type="GO" id="GO:0005886">
    <property type="term" value="C:plasma membrane"/>
    <property type="evidence" value="ECO:0007669"/>
    <property type="project" value="TreeGrafter"/>
</dbReference>
<dbReference type="CDD" id="cd00139">
    <property type="entry name" value="PIPKc"/>
    <property type="match status" value="1"/>
</dbReference>
<dbReference type="Gene3D" id="3.30.810.10">
    <property type="entry name" value="2-Layer Sandwich"/>
    <property type="match status" value="1"/>
</dbReference>
<dbReference type="PANTHER" id="PTHR23086">
    <property type="entry name" value="PHOSPHATIDYLINOSITOL-4-PHOSPHATE 5-KINASE"/>
    <property type="match status" value="1"/>
</dbReference>
<keyword evidence="6" id="KW-1185">Reference proteome</keyword>
<dbReference type="GO" id="GO:0005524">
    <property type="term" value="F:ATP binding"/>
    <property type="evidence" value="ECO:0007669"/>
    <property type="project" value="UniProtKB-UniRule"/>
</dbReference>
<dbReference type="PROSITE" id="PS50003">
    <property type="entry name" value="PH_DOMAIN"/>
    <property type="match status" value="1"/>
</dbReference>
<dbReference type="SUPFAM" id="SSF56104">
    <property type="entry name" value="SAICAR synthase-like"/>
    <property type="match status" value="1"/>
</dbReference>
<dbReference type="InParanoid" id="A0A2P6N1V4"/>
<dbReference type="OrthoDB" id="2129491at2759"/>
<feature type="region of interest" description="Disordered" evidence="2">
    <location>
        <begin position="189"/>
        <end position="214"/>
    </location>
</feature>
<dbReference type="InterPro" id="IPR011993">
    <property type="entry name" value="PH-like_dom_sf"/>
</dbReference>
<name>A0A2P6N1V4_9EUKA</name>
<dbReference type="EMBL" id="MDYQ01000250">
    <property type="protein sequence ID" value="PRP77948.1"/>
    <property type="molecule type" value="Genomic_DNA"/>
</dbReference>
<evidence type="ECO:0000256" key="1">
    <source>
        <dbReference type="PROSITE-ProRule" id="PRU00781"/>
    </source>
</evidence>
<dbReference type="InterPro" id="IPR036291">
    <property type="entry name" value="NAD(P)-bd_dom_sf"/>
</dbReference>
<feature type="compositionally biased region" description="Polar residues" evidence="2">
    <location>
        <begin position="125"/>
        <end position="154"/>
    </location>
</feature>
<dbReference type="InterPro" id="IPR002498">
    <property type="entry name" value="PInositol-4-P-4/5-kinase_core"/>
</dbReference>
<dbReference type="Pfam" id="PF01504">
    <property type="entry name" value="PIP5K"/>
    <property type="match status" value="1"/>
</dbReference>
<dbReference type="Gene3D" id="3.30.800.10">
    <property type="entry name" value="Phosphatidylinositol Phosphate Kinase II Beta"/>
    <property type="match status" value="1"/>
</dbReference>
<dbReference type="SMART" id="SM00330">
    <property type="entry name" value="PIPKc"/>
    <property type="match status" value="1"/>
</dbReference>
<keyword evidence="1" id="KW-0808">Transferase</keyword>
<dbReference type="InterPro" id="IPR011992">
    <property type="entry name" value="EF-hand-dom_pair"/>
</dbReference>
<evidence type="ECO:0000259" key="3">
    <source>
        <dbReference type="PROSITE" id="PS50003"/>
    </source>
</evidence>
<dbReference type="Gene3D" id="1.10.238.10">
    <property type="entry name" value="EF-hand"/>
    <property type="match status" value="1"/>
</dbReference>
<dbReference type="SUPFAM" id="SSF47473">
    <property type="entry name" value="EF-hand"/>
    <property type="match status" value="1"/>
</dbReference>
<feature type="region of interest" description="Disordered" evidence="2">
    <location>
        <begin position="75"/>
        <end position="171"/>
    </location>
</feature>
<organism evidence="5 6">
    <name type="scientific">Planoprotostelium fungivorum</name>
    <dbReference type="NCBI Taxonomy" id="1890364"/>
    <lineage>
        <taxon>Eukaryota</taxon>
        <taxon>Amoebozoa</taxon>
        <taxon>Evosea</taxon>
        <taxon>Variosea</taxon>
        <taxon>Cavosteliida</taxon>
        <taxon>Cavosteliaceae</taxon>
        <taxon>Planoprotostelium</taxon>
    </lineage>
</organism>
<dbReference type="SUPFAM" id="SSF50729">
    <property type="entry name" value="PH domain-like"/>
    <property type="match status" value="1"/>
</dbReference>
<dbReference type="GO" id="GO:0046854">
    <property type="term" value="P:phosphatidylinositol phosphate biosynthetic process"/>
    <property type="evidence" value="ECO:0007669"/>
    <property type="project" value="TreeGrafter"/>
</dbReference>